<comment type="catalytic activity">
    <reaction evidence="5">
        <text>Hydrolysis of terminal, non-reducing alpha-D-galactose residues in alpha-D-galactosides, including galactose oligosaccharides, galactomannans and galactolipids.</text>
        <dbReference type="EC" id="3.2.1.22"/>
    </reaction>
</comment>
<dbReference type="PANTHER" id="PTHR11452:SF75">
    <property type="entry name" value="ALPHA-GALACTOSIDASE MEL1"/>
    <property type="match status" value="1"/>
</dbReference>
<dbReference type="Pfam" id="PF16499">
    <property type="entry name" value="Melibiase_2"/>
    <property type="match status" value="2"/>
</dbReference>
<keyword evidence="2" id="KW-0732">Signal</keyword>
<gene>
    <name evidence="7" type="ORF">KDH_02690</name>
</gene>
<keyword evidence="4 5" id="KW-0326">Glycosidase</keyword>
<reference evidence="7 8" key="1">
    <citation type="submission" date="2023-02" db="EMBL/GenBank/DDBJ databases">
        <title>Dictyobacter halimunensis sp. nov., a new member of the class Ktedonobacteria from forest soil in a geothermal area.</title>
        <authorList>
            <person name="Rachmania M.K."/>
            <person name="Ningsih F."/>
            <person name="Sakai Y."/>
            <person name="Yabe S."/>
            <person name="Yokota A."/>
            <person name="Sjamsuridzal W."/>
        </authorList>
    </citation>
    <scope>NUCLEOTIDE SEQUENCE [LARGE SCALE GENOMIC DNA]</scope>
    <source>
        <strain evidence="7 8">S3.2.2.5</strain>
    </source>
</reference>
<evidence type="ECO:0000256" key="5">
    <source>
        <dbReference type="RuleBase" id="RU361168"/>
    </source>
</evidence>
<evidence type="ECO:0000256" key="2">
    <source>
        <dbReference type="ARBA" id="ARBA00022729"/>
    </source>
</evidence>
<comment type="similarity">
    <text evidence="1 5">Belongs to the glycosyl hydrolase 27 family.</text>
</comment>
<evidence type="ECO:0000256" key="3">
    <source>
        <dbReference type="ARBA" id="ARBA00022801"/>
    </source>
</evidence>
<dbReference type="InterPro" id="IPR013785">
    <property type="entry name" value="Aldolase_TIM"/>
</dbReference>
<dbReference type="Gene3D" id="2.60.40.1180">
    <property type="entry name" value="Golgi alpha-mannosidase II"/>
    <property type="match status" value="1"/>
</dbReference>
<dbReference type="CDD" id="cd14792">
    <property type="entry name" value="GH27"/>
    <property type="match status" value="1"/>
</dbReference>
<dbReference type="Gene3D" id="3.20.20.70">
    <property type="entry name" value="Aldolase class I"/>
    <property type="match status" value="1"/>
</dbReference>
<protein>
    <recommendedName>
        <fullName evidence="5">Alpha-galactosidase</fullName>
        <ecNumber evidence="5">3.2.1.22</ecNumber>
    </recommendedName>
    <alternativeName>
        <fullName evidence="5">Melibiase</fullName>
    </alternativeName>
</protein>
<dbReference type="SUPFAM" id="SSF51445">
    <property type="entry name" value="(Trans)glycosidases"/>
    <property type="match status" value="1"/>
</dbReference>
<dbReference type="InterPro" id="IPR002241">
    <property type="entry name" value="Glyco_hydro_27"/>
</dbReference>
<dbReference type="PROSITE" id="PS51175">
    <property type="entry name" value="CBM6"/>
    <property type="match status" value="1"/>
</dbReference>
<feature type="domain" description="CBM6" evidence="6">
    <location>
        <begin position="487"/>
        <end position="612"/>
    </location>
</feature>
<keyword evidence="8" id="KW-1185">Reference proteome</keyword>
<dbReference type="PRINTS" id="PR00740">
    <property type="entry name" value="GLHYDRLASE27"/>
</dbReference>
<dbReference type="EC" id="3.2.1.22" evidence="5"/>
<dbReference type="RefSeq" id="WP_338247006.1">
    <property type="nucleotide sequence ID" value="NZ_BSRI01000001.1"/>
</dbReference>
<keyword evidence="3 5" id="KW-0378">Hydrolase</keyword>
<organism evidence="7 8">
    <name type="scientific">Dictyobacter halimunensis</name>
    <dbReference type="NCBI Taxonomy" id="3026934"/>
    <lineage>
        <taxon>Bacteria</taxon>
        <taxon>Bacillati</taxon>
        <taxon>Chloroflexota</taxon>
        <taxon>Ktedonobacteria</taxon>
        <taxon>Ktedonobacterales</taxon>
        <taxon>Dictyobacteraceae</taxon>
        <taxon>Dictyobacter</taxon>
    </lineage>
</organism>
<dbReference type="InterPro" id="IPR008979">
    <property type="entry name" value="Galactose-bd-like_sf"/>
</dbReference>
<evidence type="ECO:0000259" key="6">
    <source>
        <dbReference type="PROSITE" id="PS51175"/>
    </source>
</evidence>
<sequence length="612" mass="67222">MFQHWKFPRATTMYSARIFFLLMLTVLSLGACLSTTSAAEAKGNPAPSATNGLAQTPYMGWSSWSLESTKYPGYNTNWLTAANIEAQADALHAKLQSHGYNYVNIDAGWWMDYNWNPTYDAYGRPAPFPDRFPNGMASVVNYIHQLGLKVGIYYGAGLDVGVYNNNYPIYGTSCHAQDIAVKPLQKTNGWLGSYAIDYSNPCAQAYINSIANEFANWGVDFMKLDGVTPGSFINNAATSDNRPDVKAWSQALVQTQRPIQFVISWALDHNYADYWKTYSNGWRVDTDVECYCNTLVTWNNSVKQRFTDVVPWINDAGPGGWNNLDSLDVGSGSMDGLNNDERQTTMTLWAIEAAPLYTGDDLTKLDDYGLSLLTNDEVIAIDQAGHPARPVAQSSNQQVWYSQNSDGSYTVALFNLDNTSATVTANWQDLGFAGTANVRDVWQHSDLGQATDSYSTTLPAHGSRLLTVKMVPHYSHTVPPFNGDKAVSYEAESPTNNTLGGNAQIVVCSTCSGSEKVGNLGGGGSVQFNTITKKKAGIYTMTMYYTDGDSQRSMYISVNGGSGVLLDYHGLSNNNWNQVQAMQVSVQLKAGTNTIKFYNDEGYSPDLDRITV</sequence>
<dbReference type="Gene3D" id="2.60.120.260">
    <property type="entry name" value="Galactose-binding domain-like"/>
    <property type="match status" value="1"/>
</dbReference>
<name>A0ABQ6FJQ8_9CHLR</name>
<dbReference type="Proteomes" id="UP001344906">
    <property type="component" value="Unassembled WGS sequence"/>
</dbReference>
<dbReference type="PANTHER" id="PTHR11452">
    <property type="entry name" value="ALPHA-GALACTOSIDASE/ALPHA-N-ACETYLGALACTOSAMINIDASE"/>
    <property type="match status" value="1"/>
</dbReference>
<evidence type="ECO:0000256" key="4">
    <source>
        <dbReference type="ARBA" id="ARBA00023295"/>
    </source>
</evidence>
<dbReference type="InterPro" id="IPR017853">
    <property type="entry name" value="GH"/>
</dbReference>
<dbReference type="InterPro" id="IPR013780">
    <property type="entry name" value="Glyco_hydro_b"/>
</dbReference>
<dbReference type="InterPro" id="IPR041233">
    <property type="entry name" value="Melibiase_C"/>
</dbReference>
<dbReference type="PROSITE" id="PS51257">
    <property type="entry name" value="PROKAR_LIPOPROTEIN"/>
    <property type="match status" value="1"/>
</dbReference>
<dbReference type="SUPFAM" id="SSF49785">
    <property type="entry name" value="Galactose-binding domain-like"/>
    <property type="match status" value="1"/>
</dbReference>
<comment type="caution">
    <text evidence="7">The sequence shown here is derived from an EMBL/GenBank/DDBJ whole genome shotgun (WGS) entry which is preliminary data.</text>
</comment>
<dbReference type="EMBL" id="BSRI01000001">
    <property type="protein sequence ID" value="GLV53415.1"/>
    <property type="molecule type" value="Genomic_DNA"/>
</dbReference>
<keyword evidence="5" id="KW-1015">Disulfide bond</keyword>
<proteinExistence type="inferred from homology"/>
<dbReference type="SUPFAM" id="SSF51011">
    <property type="entry name" value="Glycosyl hydrolase domain"/>
    <property type="match status" value="1"/>
</dbReference>
<dbReference type="Pfam" id="PF17801">
    <property type="entry name" value="Melibiase_C"/>
    <property type="match status" value="1"/>
</dbReference>
<accession>A0ABQ6FJQ8</accession>
<dbReference type="InterPro" id="IPR005084">
    <property type="entry name" value="CBM6"/>
</dbReference>
<evidence type="ECO:0000313" key="8">
    <source>
        <dbReference type="Proteomes" id="UP001344906"/>
    </source>
</evidence>
<dbReference type="CDD" id="cd04081">
    <property type="entry name" value="CBM35_galactosidase-like"/>
    <property type="match status" value="1"/>
</dbReference>
<evidence type="ECO:0000313" key="7">
    <source>
        <dbReference type="EMBL" id="GLV53415.1"/>
    </source>
</evidence>
<evidence type="ECO:0000256" key="1">
    <source>
        <dbReference type="ARBA" id="ARBA00009743"/>
    </source>
</evidence>